<comment type="caution">
    <text evidence="1">The sequence shown here is derived from an EMBL/GenBank/DDBJ whole genome shotgun (WGS) entry which is preliminary data.</text>
</comment>
<proteinExistence type="predicted"/>
<organism evidence="1 2">
    <name type="scientific">Racocetra persica</name>
    <dbReference type="NCBI Taxonomy" id="160502"/>
    <lineage>
        <taxon>Eukaryota</taxon>
        <taxon>Fungi</taxon>
        <taxon>Fungi incertae sedis</taxon>
        <taxon>Mucoromycota</taxon>
        <taxon>Glomeromycotina</taxon>
        <taxon>Glomeromycetes</taxon>
        <taxon>Diversisporales</taxon>
        <taxon>Gigasporaceae</taxon>
        <taxon>Racocetra</taxon>
    </lineage>
</organism>
<name>A0ACA9S9I0_9GLOM</name>
<dbReference type="Proteomes" id="UP000789920">
    <property type="component" value="Unassembled WGS sequence"/>
</dbReference>
<feature type="non-terminal residue" evidence="1">
    <location>
        <position position="260"/>
    </location>
</feature>
<sequence>MSSHRSDNESDTEVFVDAEESLDQNTLTTTISSDNINGLESNTSNNDSVQPDPTLSNKPAPIAIPQISVTDMSYEDKELSDLTKDQENVDSDVTTDNEDNEDEPVDVTVYVKDLDTGEKKPASDLEEELKKSNVNIDPLSFQIMQRTGSDTEMNHDENHTRSISDEDINTTEDKPNRRKSFLSRLKRTPHNSKNDKNNDEGGDEDDGITGNTAPVFSENADGFGRAQPRYIKTRARNKPIKEFDRLFLAQELYNPLSSDD</sequence>
<keyword evidence="2" id="KW-1185">Reference proteome</keyword>
<reference evidence="1" key="1">
    <citation type="submission" date="2021-06" db="EMBL/GenBank/DDBJ databases">
        <authorList>
            <person name="Kallberg Y."/>
            <person name="Tangrot J."/>
            <person name="Rosling A."/>
        </authorList>
    </citation>
    <scope>NUCLEOTIDE SEQUENCE</scope>
    <source>
        <strain evidence="1">MA461A</strain>
    </source>
</reference>
<gene>
    <name evidence="1" type="ORF">RPERSI_LOCUS27995</name>
</gene>
<evidence type="ECO:0000313" key="2">
    <source>
        <dbReference type="Proteomes" id="UP000789920"/>
    </source>
</evidence>
<dbReference type="EMBL" id="CAJVQC010100407">
    <property type="protein sequence ID" value="CAG8831017.1"/>
    <property type="molecule type" value="Genomic_DNA"/>
</dbReference>
<evidence type="ECO:0000313" key="1">
    <source>
        <dbReference type="EMBL" id="CAG8831017.1"/>
    </source>
</evidence>
<protein>
    <submittedName>
        <fullName evidence="1">15401_t:CDS:1</fullName>
    </submittedName>
</protein>
<accession>A0ACA9S9I0</accession>